<dbReference type="Pfam" id="PF02518">
    <property type="entry name" value="HATPase_c"/>
    <property type="match status" value="1"/>
</dbReference>
<keyword evidence="6" id="KW-0418">Kinase</keyword>
<evidence type="ECO:0000313" key="20">
    <source>
        <dbReference type="Proteomes" id="UP000235826"/>
    </source>
</evidence>
<dbReference type="InterPro" id="IPR009057">
    <property type="entry name" value="Homeodomain-like_sf"/>
</dbReference>
<feature type="domain" description="Histidine kinase" evidence="17">
    <location>
        <begin position="842"/>
        <end position="1065"/>
    </location>
</feature>
<dbReference type="Gene3D" id="2.130.10.10">
    <property type="entry name" value="YVTN repeat-like/Quinoprotein amine dehydrogenase"/>
    <property type="match status" value="3"/>
</dbReference>
<dbReference type="SMART" id="SM00387">
    <property type="entry name" value="HATPase_c"/>
    <property type="match status" value="1"/>
</dbReference>
<feature type="region of interest" description="Disordered" evidence="13">
    <location>
        <begin position="1072"/>
        <end position="1102"/>
    </location>
</feature>
<dbReference type="GO" id="GO:0003700">
    <property type="term" value="F:DNA-binding transcription factor activity"/>
    <property type="evidence" value="ECO:0007669"/>
    <property type="project" value="InterPro"/>
</dbReference>
<dbReference type="PANTHER" id="PTHR43547:SF2">
    <property type="entry name" value="HYBRID SIGNAL TRANSDUCTION HISTIDINE KINASE C"/>
    <property type="match status" value="1"/>
</dbReference>
<dbReference type="Pfam" id="PF07495">
    <property type="entry name" value="Y_Y_Y"/>
    <property type="match status" value="1"/>
</dbReference>
<feature type="transmembrane region" description="Helical" evidence="14">
    <location>
        <begin position="786"/>
        <end position="805"/>
    </location>
</feature>
<dbReference type="Pfam" id="PF07494">
    <property type="entry name" value="Reg_prop"/>
    <property type="match status" value="5"/>
</dbReference>
<dbReference type="InterPro" id="IPR005467">
    <property type="entry name" value="His_kinase_dom"/>
</dbReference>
<dbReference type="Gene3D" id="3.30.565.10">
    <property type="entry name" value="Histidine kinase-like ATPase, C-terminal domain"/>
    <property type="match status" value="1"/>
</dbReference>
<keyword evidence="5" id="KW-0547">Nucleotide-binding</keyword>
<dbReference type="SUPFAM" id="SSF52172">
    <property type="entry name" value="CheY-like"/>
    <property type="match status" value="1"/>
</dbReference>
<dbReference type="EMBL" id="CP025791">
    <property type="protein sequence ID" value="AUP80664.1"/>
    <property type="molecule type" value="Genomic_DNA"/>
</dbReference>
<dbReference type="RefSeq" id="WP_102757310.1">
    <property type="nucleotide sequence ID" value="NZ_CP025791.1"/>
</dbReference>
<feature type="region of interest" description="Disordered" evidence="13">
    <location>
        <begin position="1356"/>
        <end position="1379"/>
    </location>
</feature>
<dbReference type="InterPro" id="IPR011123">
    <property type="entry name" value="Y_Y_Y"/>
</dbReference>
<dbReference type="InterPro" id="IPR036097">
    <property type="entry name" value="HisK_dim/P_sf"/>
</dbReference>
<dbReference type="OrthoDB" id="1522078at2"/>
<dbReference type="SUPFAM" id="SSF55874">
    <property type="entry name" value="ATPase domain of HSP90 chaperone/DNA topoisomerase II/histidine kinase"/>
    <property type="match status" value="1"/>
</dbReference>
<gene>
    <name evidence="19" type="ORF">C1H87_18870</name>
</gene>
<dbReference type="PROSITE" id="PS01124">
    <property type="entry name" value="HTH_ARAC_FAMILY_2"/>
    <property type="match status" value="1"/>
</dbReference>
<dbReference type="InterPro" id="IPR003594">
    <property type="entry name" value="HATPase_dom"/>
</dbReference>
<evidence type="ECO:0000259" key="18">
    <source>
        <dbReference type="PROSITE" id="PS50110"/>
    </source>
</evidence>
<feature type="domain" description="Response regulatory" evidence="18">
    <location>
        <begin position="1108"/>
        <end position="1223"/>
    </location>
</feature>
<dbReference type="FunFam" id="2.60.40.10:FF:000791">
    <property type="entry name" value="Two-component system sensor histidine kinase/response regulator"/>
    <property type="match status" value="1"/>
</dbReference>
<dbReference type="Gene3D" id="3.40.50.2300">
    <property type="match status" value="1"/>
</dbReference>
<evidence type="ECO:0000256" key="7">
    <source>
        <dbReference type="ARBA" id="ARBA00022840"/>
    </source>
</evidence>
<dbReference type="SMART" id="SM00388">
    <property type="entry name" value="HisKA"/>
    <property type="match status" value="1"/>
</dbReference>
<keyword evidence="8" id="KW-0902">Two-component regulatory system</keyword>
<dbReference type="InterPro" id="IPR018062">
    <property type="entry name" value="HTH_AraC-typ_CS"/>
</dbReference>
<dbReference type="SUPFAM" id="SSF46689">
    <property type="entry name" value="Homeodomain-like"/>
    <property type="match status" value="1"/>
</dbReference>
<feature type="signal peptide" evidence="15">
    <location>
        <begin position="1"/>
        <end position="23"/>
    </location>
</feature>
<feature type="chain" id="PRO_5014888395" description="histidine kinase" evidence="15">
    <location>
        <begin position="24"/>
        <end position="1379"/>
    </location>
</feature>
<dbReference type="InterPro" id="IPR013783">
    <property type="entry name" value="Ig-like_fold"/>
</dbReference>
<dbReference type="Gene3D" id="1.10.287.130">
    <property type="match status" value="1"/>
</dbReference>
<dbReference type="PANTHER" id="PTHR43547">
    <property type="entry name" value="TWO-COMPONENT HISTIDINE KINASE"/>
    <property type="match status" value="1"/>
</dbReference>
<feature type="domain" description="HTH araC/xylS-type" evidence="16">
    <location>
        <begin position="1255"/>
        <end position="1355"/>
    </location>
</feature>
<keyword evidence="9" id="KW-0805">Transcription regulation</keyword>
<dbReference type="PROSITE" id="PS50109">
    <property type="entry name" value="HIS_KIN"/>
    <property type="match status" value="1"/>
</dbReference>
<dbReference type="KEGG" id="fek:C1H87_18870"/>
<evidence type="ECO:0000259" key="17">
    <source>
        <dbReference type="PROSITE" id="PS50109"/>
    </source>
</evidence>
<dbReference type="Pfam" id="PF12833">
    <property type="entry name" value="HTH_18"/>
    <property type="match status" value="1"/>
</dbReference>
<feature type="modified residue" description="4-aspartylphosphate" evidence="12">
    <location>
        <position position="1156"/>
    </location>
</feature>
<dbReference type="InterPro" id="IPR003661">
    <property type="entry name" value="HisK_dim/P_dom"/>
</dbReference>
<dbReference type="PRINTS" id="PR00344">
    <property type="entry name" value="BCTRLSENSOR"/>
</dbReference>
<dbReference type="PROSITE" id="PS00041">
    <property type="entry name" value="HTH_ARAC_FAMILY_1"/>
    <property type="match status" value="1"/>
</dbReference>
<dbReference type="InterPro" id="IPR015943">
    <property type="entry name" value="WD40/YVTN_repeat-like_dom_sf"/>
</dbReference>
<sequence>MKMFDKPTLFVLFSFLFIGIAHAQYIEDQSFNDFHMLSTANGLSQNTVNTILKDKTGYLWFGTDDGLNKYNSYDIKVVDICDNKYGTSNGKRVLDLYEDINSLLWVGTDDGLKIYNPVTETVKKHELFNNFNTPIRINCIERENDSLTWLGTSEGLILYSLEQGIVEHHRYNSGRPNSLSSSDVISLANDLSHLWVGTKNGLNHFDKKSDRFVTYYYNKLEENTISGNTITALSMNNTGDLWVGTLKGGISIYSKSNKKFKTLNTQNSPLPHNEIFDIFHTSEGYAWVATNGGGISKIVENDLSFYNFAQNSNHIQGIPTNSIYSVYEDRDGILWVGTYAEGVSFNTSKNSSFKLVRHQVHDSNSIVESRVRSVFLDRKNNLWIGTWGGVSVYTPTSKTYKSFSHEPNNPGSLSFNTVTSIFEDHKGNMWFGTYSGGLNLLKPNKQSFIRYKHNNNDKTSISDDKIYCFAEDASNNLWIGTQSGLNLFNPEKNSFESFGNINVRDIKITKDNTLVIATIGGITIFNPKTKTFKDFYSDKLISFPISEVFLDNNDKRIWFCSQGRGMGYLDLNNPSFNFITESDGLPSNFVSSIQSIDNNTFWVSTYKGLVKFDKKDKTFENFSGTYKLTSKQFQPKASVILPDNSLGFGGSKGLVIFNPDSIFNNKKNPVVVLSSLKIDNKDAGINIEESPLTKSISTTDHLKLEANQNDFSIEFAALDFNNLEGNKYSYILEGYMDTWANIESMRSVSFTNLNHGDYTLKVRALNNNTEEYEKALNITIAPPFYASWWFSLIMVIVFTTLLYYYKKYTIISTKQKNENESQRLKLKNEEEFNKMRFRFFTYVSHELRTPLTLISEPVSQLLKNEKDKSENDFRLLKLINKNVFRLLRLVDQILDISKLEGDTLSLQVSNQNIVKCIENTCSAFYEFAIQNEITFKFISEQEDLKGWIDEDKIEKIIYNLLSNAFKFTLKKGIITIHLNYSSESEDYVTISVRDNGIGISEDKLSKIFEGFYQIRSESSQSLNPNGAGIGLDYVNRLVKLHEGTIDVESKIDVGSTFSVTIPIKESFYKRENIRNGAPPREPLEPINLNKDDDSDKIDTKQHSKSTPRILVVEDDLDIRTYISQSLAEKFRVIEAANGEEGFNKAIKLVPDLILSDTLMPVMDGIEFCKRVKDNEKTSHIPFLFLSAWTSDEFKLKGLSIGAIDYIKKPFSYNILESRITNIIETNKKISEKSKTKVNFIPKDENIDSIDDLFVRKAYKVLDNNFDNPEFTAQIFKKEMNMSHSGLYRKLKQLTGKSSNEFIRDYRLKRASQIIKQNSGLLISEVCIKTGFNDPKYFSKCFKQVYKMSPSEFAKKYENTENVEDSDKLSEEEVSDTMLS</sequence>
<dbReference type="CDD" id="cd00082">
    <property type="entry name" value="HisKA"/>
    <property type="match status" value="1"/>
</dbReference>
<evidence type="ECO:0000256" key="5">
    <source>
        <dbReference type="ARBA" id="ARBA00022741"/>
    </source>
</evidence>
<dbReference type="Gene3D" id="2.60.40.10">
    <property type="entry name" value="Immunoglobulins"/>
    <property type="match status" value="1"/>
</dbReference>
<keyword evidence="7" id="KW-0067">ATP-binding</keyword>
<keyword evidence="10" id="KW-0238">DNA-binding</keyword>
<keyword evidence="14" id="KW-1133">Transmembrane helix</keyword>
<dbReference type="InterPro" id="IPR001789">
    <property type="entry name" value="Sig_transdc_resp-reg_receiver"/>
</dbReference>
<dbReference type="Gene3D" id="1.10.10.60">
    <property type="entry name" value="Homeodomain-like"/>
    <property type="match status" value="1"/>
</dbReference>
<evidence type="ECO:0000256" key="15">
    <source>
        <dbReference type="SAM" id="SignalP"/>
    </source>
</evidence>
<organism evidence="19 20">
    <name type="scientific">Flavivirga eckloniae</name>
    <dbReference type="NCBI Taxonomy" id="1803846"/>
    <lineage>
        <taxon>Bacteria</taxon>
        <taxon>Pseudomonadati</taxon>
        <taxon>Bacteroidota</taxon>
        <taxon>Flavobacteriia</taxon>
        <taxon>Flavobacteriales</taxon>
        <taxon>Flavobacteriaceae</taxon>
        <taxon>Flavivirga</taxon>
    </lineage>
</organism>
<dbReference type="PROSITE" id="PS50110">
    <property type="entry name" value="RESPONSE_REGULATORY"/>
    <property type="match status" value="1"/>
</dbReference>
<dbReference type="CDD" id="cd17574">
    <property type="entry name" value="REC_OmpR"/>
    <property type="match status" value="1"/>
</dbReference>
<evidence type="ECO:0000256" key="9">
    <source>
        <dbReference type="ARBA" id="ARBA00023015"/>
    </source>
</evidence>
<protein>
    <recommendedName>
        <fullName evidence="2">histidine kinase</fullName>
        <ecNumber evidence="2">2.7.13.3</ecNumber>
    </recommendedName>
</protein>
<feature type="compositionally biased region" description="Basic and acidic residues" evidence="13">
    <location>
        <begin position="1089"/>
        <end position="1101"/>
    </location>
</feature>
<dbReference type="Proteomes" id="UP000235826">
    <property type="component" value="Chromosome"/>
</dbReference>
<dbReference type="EC" id="2.7.13.3" evidence="2"/>
<dbReference type="InterPro" id="IPR036890">
    <property type="entry name" value="HATPase_C_sf"/>
</dbReference>
<dbReference type="InterPro" id="IPR011006">
    <property type="entry name" value="CheY-like_superfamily"/>
</dbReference>
<evidence type="ECO:0000256" key="8">
    <source>
        <dbReference type="ARBA" id="ARBA00023012"/>
    </source>
</evidence>
<dbReference type="SUPFAM" id="SSF63829">
    <property type="entry name" value="Calcium-dependent phosphotriesterase"/>
    <property type="match status" value="3"/>
</dbReference>
<comment type="catalytic activity">
    <reaction evidence="1">
        <text>ATP + protein L-histidine = ADP + protein N-phospho-L-histidine.</text>
        <dbReference type="EC" id="2.7.13.3"/>
    </reaction>
</comment>
<keyword evidence="4" id="KW-0808">Transferase</keyword>
<dbReference type="GO" id="GO:0043565">
    <property type="term" value="F:sequence-specific DNA binding"/>
    <property type="evidence" value="ECO:0007669"/>
    <property type="project" value="InterPro"/>
</dbReference>
<evidence type="ECO:0000256" key="2">
    <source>
        <dbReference type="ARBA" id="ARBA00012438"/>
    </source>
</evidence>
<dbReference type="GO" id="GO:0000155">
    <property type="term" value="F:phosphorelay sensor kinase activity"/>
    <property type="evidence" value="ECO:0007669"/>
    <property type="project" value="InterPro"/>
</dbReference>
<dbReference type="GO" id="GO:0005524">
    <property type="term" value="F:ATP binding"/>
    <property type="evidence" value="ECO:0007669"/>
    <property type="project" value="UniProtKB-KW"/>
</dbReference>
<evidence type="ECO:0000256" key="11">
    <source>
        <dbReference type="ARBA" id="ARBA00023163"/>
    </source>
</evidence>
<evidence type="ECO:0000256" key="10">
    <source>
        <dbReference type="ARBA" id="ARBA00023125"/>
    </source>
</evidence>
<evidence type="ECO:0000256" key="13">
    <source>
        <dbReference type="SAM" id="MobiDB-lite"/>
    </source>
</evidence>
<dbReference type="Pfam" id="PF00072">
    <property type="entry name" value="Response_reg"/>
    <property type="match status" value="1"/>
</dbReference>
<proteinExistence type="predicted"/>
<keyword evidence="14" id="KW-0472">Membrane</keyword>
<keyword evidence="3 12" id="KW-0597">Phosphoprotein</keyword>
<keyword evidence="11" id="KW-0804">Transcription</keyword>
<dbReference type="SMART" id="SM00342">
    <property type="entry name" value="HTH_ARAC"/>
    <property type="match status" value="1"/>
</dbReference>
<evidence type="ECO:0000256" key="3">
    <source>
        <dbReference type="ARBA" id="ARBA00022553"/>
    </source>
</evidence>
<dbReference type="InterPro" id="IPR004358">
    <property type="entry name" value="Sig_transdc_His_kin-like_C"/>
</dbReference>
<evidence type="ECO:0000259" key="16">
    <source>
        <dbReference type="PROSITE" id="PS01124"/>
    </source>
</evidence>
<dbReference type="FunFam" id="3.30.565.10:FF:000037">
    <property type="entry name" value="Hybrid sensor histidine kinase/response regulator"/>
    <property type="match status" value="1"/>
</dbReference>
<dbReference type="InterPro" id="IPR011110">
    <property type="entry name" value="Reg_prop"/>
</dbReference>
<evidence type="ECO:0000256" key="6">
    <source>
        <dbReference type="ARBA" id="ARBA00022777"/>
    </source>
</evidence>
<dbReference type="InterPro" id="IPR018060">
    <property type="entry name" value="HTH_AraC"/>
</dbReference>
<evidence type="ECO:0000256" key="12">
    <source>
        <dbReference type="PROSITE-ProRule" id="PRU00169"/>
    </source>
</evidence>
<reference evidence="19 20" key="1">
    <citation type="submission" date="2018-01" db="EMBL/GenBank/DDBJ databases">
        <title>Complete genome sequence of Flavivirga eckloniae ECD14 isolated from seaweed Ecklonia cava.</title>
        <authorList>
            <person name="Lee J.H."/>
            <person name="Baik K.S."/>
            <person name="Seong C.N."/>
        </authorList>
    </citation>
    <scope>NUCLEOTIDE SEQUENCE [LARGE SCALE GENOMIC DNA]</scope>
    <source>
        <strain evidence="19 20">ECD14</strain>
    </source>
</reference>
<evidence type="ECO:0000256" key="14">
    <source>
        <dbReference type="SAM" id="Phobius"/>
    </source>
</evidence>
<evidence type="ECO:0000313" key="19">
    <source>
        <dbReference type="EMBL" id="AUP80664.1"/>
    </source>
</evidence>
<keyword evidence="15" id="KW-0732">Signal</keyword>
<name>A0A2K9PUE0_9FLAO</name>
<dbReference type="SUPFAM" id="SSF47384">
    <property type="entry name" value="Homodimeric domain of signal transducing histidine kinase"/>
    <property type="match status" value="1"/>
</dbReference>
<keyword evidence="14" id="KW-0812">Transmembrane</keyword>
<evidence type="ECO:0000256" key="4">
    <source>
        <dbReference type="ARBA" id="ARBA00022679"/>
    </source>
</evidence>
<evidence type="ECO:0000256" key="1">
    <source>
        <dbReference type="ARBA" id="ARBA00000085"/>
    </source>
</evidence>
<accession>A0A2K9PUE0</accession>
<keyword evidence="20" id="KW-1185">Reference proteome</keyword>
<dbReference type="Pfam" id="PF00512">
    <property type="entry name" value="HisKA"/>
    <property type="match status" value="1"/>
</dbReference>
<dbReference type="SMART" id="SM00448">
    <property type="entry name" value="REC"/>
    <property type="match status" value="1"/>
</dbReference>
<feature type="compositionally biased region" description="Basic and acidic residues" evidence="13">
    <location>
        <begin position="1356"/>
        <end position="1370"/>
    </location>
</feature>